<comment type="caution">
    <text evidence="1">The sequence shown here is derived from an EMBL/GenBank/DDBJ whole genome shotgun (WGS) entry which is preliminary data.</text>
</comment>
<sequence length="188" mass="21224">MELPPTVTMVDIADNIALKPTFMTFEIDGQQYPKPKPPKGWLARGFAYSPFAHGNVEFRGTQLIFTDENGENFKTITIADLNQVELALYHSMVRTVGPAMVFKARYTVSFKLTTPGATYQLLGTDTRVIPVLIKWLATQKLTFKDPMGLSQIKADFDWTKITEDQFNQWAKDTDYAGVFQAIGSKQLF</sequence>
<evidence type="ECO:0000313" key="2">
    <source>
        <dbReference type="Proteomes" id="UP001227831"/>
    </source>
</evidence>
<keyword evidence="2" id="KW-1185">Reference proteome</keyword>
<gene>
    <name evidence="1" type="ORF">RA086_09855</name>
</gene>
<accession>A0ABU1AAB2</accession>
<protein>
    <submittedName>
        <fullName evidence="1">Uncharacterized protein</fullName>
    </submittedName>
</protein>
<dbReference type="RefSeq" id="WP_308703623.1">
    <property type="nucleotide sequence ID" value="NZ_AP027463.1"/>
</dbReference>
<name>A0ABU1AAB2_9LACO</name>
<organism evidence="1 2">
    <name type="scientific">Lactiplantibacillus brownii</name>
    <dbReference type="NCBI Taxonomy" id="3069269"/>
    <lineage>
        <taxon>Bacteria</taxon>
        <taxon>Bacillati</taxon>
        <taxon>Bacillota</taxon>
        <taxon>Bacilli</taxon>
        <taxon>Lactobacillales</taxon>
        <taxon>Lactobacillaceae</taxon>
        <taxon>Lactiplantibacillus</taxon>
    </lineage>
</organism>
<dbReference type="Proteomes" id="UP001227831">
    <property type="component" value="Unassembled WGS sequence"/>
</dbReference>
<evidence type="ECO:0000313" key="1">
    <source>
        <dbReference type="EMBL" id="MDQ7937911.1"/>
    </source>
</evidence>
<dbReference type="EMBL" id="JAVCWF010000001">
    <property type="protein sequence ID" value="MDQ7937911.1"/>
    <property type="molecule type" value="Genomic_DNA"/>
</dbReference>
<reference evidence="1 2" key="1">
    <citation type="journal article" date="2023" name="Int. J. Syst. Evol. Microbiol.">
        <title>Lactiplantibacillus brownii sp. nov., a novel psychrotolerant species isolated from sauerkraut.</title>
        <authorList>
            <person name="Heng Y.C."/>
            <person name="Silvaraju S."/>
            <person name="Lee J.K.Y."/>
            <person name="Kittelmann S."/>
        </authorList>
    </citation>
    <scope>NUCLEOTIDE SEQUENCE [LARGE SCALE GENOMIC DNA]</scope>
    <source>
        <strain evidence="1 2">WILCCON 0030</strain>
    </source>
</reference>
<proteinExistence type="predicted"/>